<dbReference type="SMART" id="SM00060">
    <property type="entry name" value="FN3"/>
    <property type="match status" value="2"/>
</dbReference>
<dbReference type="Gene3D" id="2.60.40.380">
    <property type="entry name" value="Purple acid phosphatase-like, N-terminal"/>
    <property type="match status" value="2"/>
</dbReference>
<dbReference type="Proteomes" id="UP000179057">
    <property type="component" value="Unassembled WGS sequence"/>
</dbReference>
<dbReference type="CDD" id="cd00063">
    <property type="entry name" value="FN3"/>
    <property type="match status" value="1"/>
</dbReference>
<reference evidence="4 5" key="1">
    <citation type="journal article" date="2016" name="Nat. Commun.">
        <title>Thousands of microbial genomes shed light on interconnected biogeochemical processes in an aquifer system.</title>
        <authorList>
            <person name="Anantharaman K."/>
            <person name="Brown C.T."/>
            <person name="Hug L.A."/>
            <person name="Sharon I."/>
            <person name="Castelle C.J."/>
            <person name="Probst A.J."/>
            <person name="Thomas B.C."/>
            <person name="Singh A."/>
            <person name="Wilkins M.J."/>
            <person name="Karaoz U."/>
            <person name="Brodie E.L."/>
            <person name="Williams K.H."/>
            <person name="Hubbard S.S."/>
            <person name="Banfield J.F."/>
        </authorList>
    </citation>
    <scope>NUCLEOTIDE SEQUENCE [LARGE SCALE GENOMIC DNA]</scope>
</reference>
<dbReference type="SUPFAM" id="SSF49363">
    <property type="entry name" value="Purple acid phosphatase, N-terminal domain"/>
    <property type="match status" value="2"/>
</dbReference>
<dbReference type="InterPro" id="IPR015914">
    <property type="entry name" value="PAPs_N"/>
</dbReference>
<feature type="chain" id="PRO_5009535259" description="Fibronectin type-III domain-containing protein" evidence="2">
    <location>
        <begin position="26"/>
        <end position="416"/>
    </location>
</feature>
<protein>
    <recommendedName>
        <fullName evidence="3">Fibronectin type-III domain-containing protein</fullName>
    </recommendedName>
</protein>
<feature type="domain" description="Fibronectin type-III" evidence="3">
    <location>
        <begin position="321"/>
        <end position="413"/>
    </location>
</feature>
<dbReference type="SUPFAM" id="SSF47090">
    <property type="entry name" value="PGBD-like"/>
    <property type="match status" value="1"/>
</dbReference>
<evidence type="ECO:0000313" key="5">
    <source>
        <dbReference type="Proteomes" id="UP000179057"/>
    </source>
</evidence>
<gene>
    <name evidence="4" type="ORF">A2610_01075</name>
</gene>
<dbReference type="GO" id="GO:0046872">
    <property type="term" value="F:metal ion binding"/>
    <property type="evidence" value="ECO:0007669"/>
    <property type="project" value="InterPro"/>
</dbReference>
<keyword evidence="1" id="KW-0175">Coiled coil</keyword>
<dbReference type="Pfam" id="PF01471">
    <property type="entry name" value="PG_binding_1"/>
    <property type="match status" value="1"/>
</dbReference>
<dbReference type="InterPro" id="IPR008963">
    <property type="entry name" value="Purple_acid_Pase-like_N"/>
</dbReference>
<feature type="coiled-coil region" evidence="1">
    <location>
        <begin position="32"/>
        <end position="62"/>
    </location>
</feature>
<organism evidence="4 5">
    <name type="scientific">Candidatus Wolfebacteria bacterium RIFOXYD1_FULL_48_65</name>
    <dbReference type="NCBI Taxonomy" id="1802561"/>
    <lineage>
        <taxon>Bacteria</taxon>
        <taxon>Candidatus Wolfeibacteriota</taxon>
    </lineage>
</organism>
<dbReference type="PROSITE" id="PS50853">
    <property type="entry name" value="FN3"/>
    <property type="match status" value="1"/>
</dbReference>
<dbReference type="InterPro" id="IPR036365">
    <property type="entry name" value="PGBD-like_sf"/>
</dbReference>
<dbReference type="GO" id="GO:0003993">
    <property type="term" value="F:acid phosphatase activity"/>
    <property type="evidence" value="ECO:0007669"/>
    <property type="project" value="InterPro"/>
</dbReference>
<comment type="caution">
    <text evidence="4">The sequence shown here is derived from an EMBL/GenBank/DDBJ whole genome shotgun (WGS) entry which is preliminary data.</text>
</comment>
<dbReference type="InterPro" id="IPR002477">
    <property type="entry name" value="Peptidoglycan-bd-like"/>
</dbReference>
<dbReference type="Pfam" id="PF16656">
    <property type="entry name" value="Pur_ac_phosph_N"/>
    <property type="match status" value="2"/>
</dbReference>
<dbReference type="InterPro" id="IPR003961">
    <property type="entry name" value="FN3_dom"/>
</dbReference>
<feature type="signal peptide" evidence="2">
    <location>
        <begin position="1"/>
        <end position="25"/>
    </location>
</feature>
<sequence>MHIKQWVTGLMVTGLIFGNVFVASAQTATTTTASLQALIQTLQEQIKSLNAQMQAIKQAQSQVVATGGEIKDTLKLISQLREGAEGEDVKLLQAVLAADSTIYPEGRITGYYGKLTAQAVKRFQRANGLDQVGNVGPKTLEKIGAALEKNKVTTEVRNGAKTICAIVPPGHLIAPGWLKKQNGNAPIVPVCQTLPAGIAAKIGSATSTPPTATTTPDVVAPVITQIVVTGTTATGTTVTWTTNEAATSMVWYGTSTPVATGTASSVSSATLTQGHSVALTGLSANTTYYIIIGSTDAAGNTAMSAQYSFVTAALPDTNAPIMSSLSVVGITATSSRVTWTTNEAATGKVWYGTSTPVVTTGVPAAVEKTLSVGHDLLIDNLTAGTTYYYVVSSTDATGNVATSTEATFQTVQQSSY</sequence>
<name>A0A1F8E3Q8_9BACT</name>
<dbReference type="AlphaFoldDB" id="A0A1F8E3Q8"/>
<proteinExistence type="predicted"/>
<dbReference type="InterPro" id="IPR036366">
    <property type="entry name" value="PGBDSf"/>
</dbReference>
<evidence type="ECO:0000259" key="3">
    <source>
        <dbReference type="PROSITE" id="PS50853"/>
    </source>
</evidence>
<dbReference type="EMBL" id="MGIV01000006">
    <property type="protein sequence ID" value="OGM95466.1"/>
    <property type="molecule type" value="Genomic_DNA"/>
</dbReference>
<accession>A0A1F8E3Q8</accession>
<keyword evidence="2" id="KW-0732">Signal</keyword>
<evidence type="ECO:0000256" key="2">
    <source>
        <dbReference type="SAM" id="SignalP"/>
    </source>
</evidence>
<evidence type="ECO:0000313" key="4">
    <source>
        <dbReference type="EMBL" id="OGM95466.1"/>
    </source>
</evidence>
<dbReference type="Gene3D" id="1.10.101.10">
    <property type="entry name" value="PGBD-like superfamily/PGBD"/>
    <property type="match status" value="1"/>
</dbReference>
<evidence type="ECO:0000256" key="1">
    <source>
        <dbReference type="SAM" id="Coils"/>
    </source>
</evidence>